<keyword evidence="2" id="KW-1185">Reference proteome</keyword>
<evidence type="ECO:0000313" key="1">
    <source>
        <dbReference type="EMBL" id="GAA0372904.1"/>
    </source>
</evidence>
<reference evidence="1 2" key="1">
    <citation type="journal article" date="2019" name="Int. J. Syst. Evol. Microbiol.">
        <title>The Global Catalogue of Microorganisms (GCM) 10K type strain sequencing project: providing services to taxonomists for standard genome sequencing and annotation.</title>
        <authorList>
            <consortium name="The Broad Institute Genomics Platform"/>
            <consortium name="The Broad Institute Genome Sequencing Center for Infectious Disease"/>
            <person name="Wu L."/>
            <person name="Ma J."/>
        </authorList>
    </citation>
    <scope>NUCLEOTIDE SEQUENCE [LARGE SCALE GENOMIC DNA]</scope>
    <source>
        <strain evidence="1 2">JCM 13378</strain>
    </source>
</reference>
<dbReference type="RefSeq" id="WP_343847330.1">
    <property type="nucleotide sequence ID" value="NZ_BAAAEI010000029.1"/>
</dbReference>
<name>A0ABN0XU60_9ALTE</name>
<dbReference type="EMBL" id="BAAAEI010000029">
    <property type="protein sequence ID" value="GAA0372904.1"/>
    <property type="molecule type" value="Genomic_DNA"/>
</dbReference>
<dbReference type="Proteomes" id="UP001501757">
    <property type="component" value="Unassembled WGS sequence"/>
</dbReference>
<accession>A0ABN0XU60</accession>
<sequence>MAILLSIMQQRVYLAGNNAQQLRALRDVLVSRQLPINFFHALSNQDVGGTRLQVDDILAERLCLSINQSLLESADWLVFMLSGPNDAQQMAGDIVRAMAKGKRVILVHRKEQSELFHYLDQTALFVAKDHFQLLEYLERQTTGAVS</sequence>
<proteinExistence type="predicted"/>
<gene>
    <name evidence="1" type="ORF">GCM10009092_41460</name>
</gene>
<protein>
    <submittedName>
        <fullName evidence="1">Uncharacterized protein</fullName>
    </submittedName>
</protein>
<evidence type="ECO:0000313" key="2">
    <source>
        <dbReference type="Proteomes" id="UP001501757"/>
    </source>
</evidence>
<comment type="caution">
    <text evidence="1">The sequence shown here is derived from an EMBL/GenBank/DDBJ whole genome shotgun (WGS) entry which is preliminary data.</text>
</comment>
<organism evidence="1 2">
    <name type="scientific">Bowmanella denitrificans</name>
    <dbReference type="NCBI Taxonomy" id="366582"/>
    <lineage>
        <taxon>Bacteria</taxon>
        <taxon>Pseudomonadati</taxon>
        <taxon>Pseudomonadota</taxon>
        <taxon>Gammaproteobacteria</taxon>
        <taxon>Alteromonadales</taxon>
        <taxon>Alteromonadaceae</taxon>
        <taxon>Bowmanella</taxon>
    </lineage>
</organism>